<keyword evidence="3" id="KW-0238">DNA-binding</keyword>
<keyword evidence="8" id="KW-1185">Reference proteome</keyword>
<evidence type="ECO:0000256" key="1">
    <source>
        <dbReference type="ARBA" id="ARBA00006157"/>
    </source>
</evidence>
<evidence type="ECO:0000256" key="5">
    <source>
        <dbReference type="SAM" id="MobiDB-lite"/>
    </source>
</evidence>
<feature type="domain" description="Ner winged helix-turn-helix DNA-binding" evidence="6">
    <location>
        <begin position="15"/>
        <end position="88"/>
    </location>
</feature>
<dbReference type="Gene3D" id="1.10.260.40">
    <property type="entry name" value="lambda repressor-like DNA-binding domains"/>
    <property type="match status" value="1"/>
</dbReference>
<evidence type="ECO:0000259" key="6">
    <source>
        <dbReference type="Pfam" id="PF13693"/>
    </source>
</evidence>
<dbReference type="RefSeq" id="WP_064545352.1">
    <property type="nucleotide sequence ID" value="NZ_LXEQ01000042.1"/>
</dbReference>
<name>A0ABX2W8A1_9ENTR</name>
<dbReference type="InterPro" id="IPR010982">
    <property type="entry name" value="Lambda_DNA-bd_dom_sf"/>
</dbReference>
<proteinExistence type="inferred from homology"/>
<accession>A0ABX2W8A1</accession>
<evidence type="ECO:0000313" key="8">
    <source>
        <dbReference type="Proteomes" id="UP000078407"/>
    </source>
</evidence>
<gene>
    <name evidence="7" type="ORF">M976_02547</name>
</gene>
<comment type="caution">
    <text evidence="7">The sequence shown here is derived from an EMBL/GenBank/DDBJ whole genome shotgun (WGS) entry which is preliminary data.</text>
</comment>
<dbReference type="Pfam" id="PF13693">
    <property type="entry name" value="HTH_35"/>
    <property type="match status" value="1"/>
</dbReference>
<reference evidence="7 8" key="1">
    <citation type="submission" date="2016-04" db="EMBL/GenBank/DDBJ databases">
        <title>ATOL: Assembling a taxonomically balanced genome-scale reconstruction of the evolutionary history of the Enterobacteriaceae.</title>
        <authorList>
            <person name="Plunkett G.III."/>
            <person name="Neeno-Eckwall E.C."/>
            <person name="Glasner J.D."/>
            <person name="Perna N.T."/>
        </authorList>
    </citation>
    <scope>NUCLEOTIDE SEQUENCE [LARGE SCALE GENOMIC DNA]</scope>
    <source>
        <strain evidence="7 8">ATCC 51602</strain>
    </source>
</reference>
<dbReference type="SUPFAM" id="SSF47413">
    <property type="entry name" value="lambda repressor-like DNA-binding domains"/>
    <property type="match status" value="1"/>
</dbReference>
<organism evidence="7 8">
    <name type="scientific">Buttiauxella ferragutiae ATCC 51602</name>
    <dbReference type="NCBI Taxonomy" id="1354252"/>
    <lineage>
        <taxon>Bacteria</taxon>
        <taxon>Pseudomonadati</taxon>
        <taxon>Pseudomonadota</taxon>
        <taxon>Gammaproteobacteria</taxon>
        <taxon>Enterobacterales</taxon>
        <taxon>Enterobacteriaceae</taxon>
        <taxon>Buttiauxella</taxon>
    </lineage>
</organism>
<dbReference type="Proteomes" id="UP000078407">
    <property type="component" value="Unassembled WGS sequence"/>
</dbReference>
<comment type="similarity">
    <text evidence="1">Belongs to the ner transcriptional regulatory family.</text>
</comment>
<evidence type="ECO:0000256" key="2">
    <source>
        <dbReference type="ARBA" id="ARBA00023015"/>
    </source>
</evidence>
<evidence type="ECO:0000256" key="4">
    <source>
        <dbReference type="ARBA" id="ARBA00023163"/>
    </source>
</evidence>
<evidence type="ECO:0000313" key="7">
    <source>
        <dbReference type="EMBL" id="OAT27017.1"/>
    </source>
</evidence>
<sequence>MTLSHSPTFLPFQNDWHPADIIAALRKKGTTLAALSRESGLSSSTLTNALSRPWAKGEMLISKAIDVPAEDIWPSRYFDPNTRKPISRPMRMRQKKFAESKRGEGCGNHS</sequence>
<dbReference type="EMBL" id="LXEQ01000042">
    <property type="protein sequence ID" value="OAT27017.1"/>
    <property type="molecule type" value="Genomic_DNA"/>
</dbReference>
<keyword evidence="4" id="KW-0804">Transcription</keyword>
<evidence type="ECO:0000256" key="3">
    <source>
        <dbReference type="ARBA" id="ARBA00023125"/>
    </source>
</evidence>
<feature type="region of interest" description="Disordered" evidence="5">
    <location>
        <begin position="80"/>
        <end position="110"/>
    </location>
</feature>
<keyword evidence="2" id="KW-0805">Transcription regulation</keyword>
<protein>
    <submittedName>
        <fullName evidence="7">Ner family regulatory protein</fullName>
    </submittedName>
</protein>
<dbReference type="InterPro" id="IPR038722">
    <property type="entry name" value="Ner_HTH_dom"/>
</dbReference>